<feature type="compositionally biased region" description="Gly residues" evidence="1">
    <location>
        <begin position="958"/>
        <end position="967"/>
    </location>
</feature>
<dbReference type="FunFam" id="3.90.550.10:FF:000228">
    <property type="entry name" value="Galactinol synthase"/>
    <property type="match status" value="1"/>
</dbReference>
<dbReference type="STRING" id="183478.A0A364NA56"/>
<keyword evidence="4" id="KW-1185">Reference proteome</keyword>
<dbReference type="Proteomes" id="UP000249619">
    <property type="component" value="Unassembled WGS sequence"/>
</dbReference>
<keyword evidence="2" id="KW-0472">Membrane</keyword>
<dbReference type="InterPro" id="IPR002495">
    <property type="entry name" value="Glyco_trans_8"/>
</dbReference>
<comment type="caution">
    <text evidence="3">The sequence shown here is derived from an EMBL/GenBank/DDBJ whole genome shotgun (WGS) entry which is preliminary data.</text>
</comment>
<dbReference type="GO" id="GO:0045046">
    <property type="term" value="P:protein import into peroxisome membrane"/>
    <property type="evidence" value="ECO:0007669"/>
    <property type="project" value="TreeGrafter"/>
</dbReference>
<feature type="compositionally biased region" description="Polar residues" evidence="1">
    <location>
        <begin position="141"/>
        <end position="151"/>
    </location>
</feature>
<evidence type="ECO:0000256" key="2">
    <source>
        <dbReference type="SAM" id="Phobius"/>
    </source>
</evidence>
<reference evidence="4" key="1">
    <citation type="submission" date="2018-05" db="EMBL/GenBank/DDBJ databases">
        <title>Draft genome sequence of Stemphylium lycopersici strain CIDEFI 213.</title>
        <authorList>
            <person name="Medina R."/>
            <person name="Franco M.E.E."/>
            <person name="Lucentini C.G."/>
            <person name="Saparrat M.C.N."/>
            <person name="Balatti P.A."/>
        </authorList>
    </citation>
    <scope>NUCLEOTIDE SEQUENCE [LARGE SCALE GENOMIC DNA]</scope>
    <source>
        <strain evidence="4">CIDEFI 213</strain>
    </source>
</reference>
<evidence type="ECO:0000313" key="4">
    <source>
        <dbReference type="Proteomes" id="UP000249619"/>
    </source>
</evidence>
<accession>A0A364NA56</accession>
<dbReference type="InterPro" id="IPR006966">
    <property type="entry name" value="Peroxin-3"/>
</dbReference>
<dbReference type="SUPFAM" id="SSF53448">
    <property type="entry name" value="Nucleotide-diphospho-sugar transferases"/>
    <property type="match status" value="1"/>
</dbReference>
<protein>
    <submittedName>
        <fullName evidence="3">Peroxisomal membrane protein (Pex3)</fullName>
    </submittedName>
</protein>
<dbReference type="GO" id="GO:0016757">
    <property type="term" value="F:glycosyltransferase activity"/>
    <property type="evidence" value="ECO:0007669"/>
    <property type="project" value="InterPro"/>
</dbReference>
<dbReference type="EMBL" id="QGDH01000025">
    <property type="protein sequence ID" value="RAR14146.1"/>
    <property type="molecule type" value="Genomic_DNA"/>
</dbReference>
<keyword evidence="2" id="KW-0812">Transmembrane</keyword>
<keyword evidence="2" id="KW-1133">Transmembrane helix</keyword>
<dbReference type="GO" id="GO:0005778">
    <property type="term" value="C:peroxisomal membrane"/>
    <property type="evidence" value="ECO:0007669"/>
    <property type="project" value="InterPro"/>
</dbReference>
<dbReference type="InterPro" id="IPR029044">
    <property type="entry name" value="Nucleotide-diphossugar_trans"/>
</dbReference>
<feature type="transmembrane region" description="Helical" evidence="2">
    <location>
        <begin position="16"/>
        <end position="34"/>
    </location>
</feature>
<organism evidence="3 4">
    <name type="scientific">Stemphylium lycopersici</name>
    <name type="common">Tomato gray leaf spot disease fungus</name>
    <name type="synonym">Thyrospora lycopersici</name>
    <dbReference type="NCBI Taxonomy" id="183478"/>
    <lineage>
        <taxon>Eukaryota</taxon>
        <taxon>Fungi</taxon>
        <taxon>Dikarya</taxon>
        <taxon>Ascomycota</taxon>
        <taxon>Pezizomycotina</taxon>
        <taxon>Dothideomycetes</taxon>
        <taxon>Pleosporomycetidae</taxon>
        <taxon>Pleosporales</taxon>
        <taxon>Pleosporineae</taxon>
        <taxon>Pleosporaceae</taxon>
        <taxon>Stemphylium</taxon>
    </lineage>
</organism>
<dbReference type="GO" id="GO:0030674">
    <property type="term" value="F:protein-macromolecule adaptor activity"/>
    <property type="evidence" value="ECO:0007669"/>
    <property type="project" value="TreeGrafter"/>
</dbReference>
<dbReference type="AlphaFoldDB" id="A0A364NA56"/>
<dbReference type="Gene3D" id="3.90.550.10">
    <property type="entry name" value="Spore Coat Polysaccharide Biosynthesis Protein SpsA, Chain A"/>
    <property type="match status" value="1"/>
</dbReference>
<evidence type="ECO:0000313" key="3">
    <source>
        <dbReference type="EMBL" id="RAR14146.1"/>
    </source>
</evidence>
<feature type="compositionally biased region" description="Low complexity" evidence="1">
    <location>
        <begin position="111"/>
        <end position="120"/>
    </location>
</feature>
<dbReference type="Pfam" id="PF04882">
    <property type="entry name" value="Peroxin-3"/>
    <property type="match status" value="1"/>
</dbReference>
<dbReference type="OrthoDB" id="2014201at2759"/>
<gene>
    <name evidence="3" type="ORF">DDE83_002413</name>
</gene>
<dbReference type="Pfam" id="PF01501">
    <property type="entry name" value="Glyco_transf_8"/>
    <property type="match status" value="1"/>
</dbReference>
<proteinExistence type="predicted"/>
<feature type="region of interest" description="Disordered" evidence="1">
    <location>
        <begin position="101"/>
        <end position="168"/>
    </location>
</feature>
<sequence>MIQGTRRWLTRNRTRFAVGAGVLGAGYVAGQYVLGKLGEARQRMSDDRIAKENLRRRFEQNQEDCTFTVLAILPTATENILDAIPVEQVLEELQRQKAERLARSVGPSEIASSAPPSVADAADDDGKSSTFQTDSFIHASQVGTEPDSSTGPAEGASEAGEEKKSKKSKAQLWSEMKISSITRAFALIYTLALLTLLTRIQLNLLGRRNYLASVVSLAAPQPTNEGTRINLENHDDDNFDQAYGNDFETNRRYLSLSWWLLHKGCLEIIEKVRVAVKDVFGLLNPREEITLERLSELTLEVRKRVEGATEEERRTCKWLSFLLPPQHQEDYVLRESGMTSSSESTSPTTTTSLRRLIDETSDLIDSPAFTHVLTQLLDAAFSHLVDVKISQLSYKIPPISDNTARIQEIVGSDVKAKVANSLAVFCRQAHSIGSGANNEYLAAIEAVGGLEAFAAVVYSSNFEYESPEAAALSRPETADEQPFKTDLTKDTAVQSEVINRSDEKMDDPFESAWGTAIASGLLSILILPSSHSDADCQGLKVNSLIMADGTNPNGTTSKNAYVTLLTRPSYLAGAILLAYTLNKHSPSTPLIICYTPETLPESSINAFAAEARHSNILLQPVEHLRLPDDGTSHGMVAERFIDTWTKLRVFDLWDMKQGWERLCWLDADMMIFADPSPLVFNAHNDEYLAGGDGMRTMAVHTCVCNLDRDAWAPPEWHKGNCAMTPLTSPDQLAVIKPEPYTLSNFNSGTFLYRPSKPLADFVLAKFQEIGNTRLRAMKFPDQDFLNEAFDSRWAPLSWRTNALKTWRYWHTNIWTDDAQVAVLHYIVDKPWAARNKPDGTAGYLGKDGETHKWWWAEFARWQEERSRQGETELLQTVEKYVASADGSENEEMKAIGGGAQDFAKKWDTNGKEDENAGKENGLQLSQDAQDKADEHGKEPHGPVLRKPMLGERGHGPVVRGGRGPGGRGRGEGWSVMQD</sequence>
<dbReference type="PANTHER" id="PTHR28080:SF1">
    <property type="entry name" value="PEROXISOMAL BIOGENESIS FACTOR 3"/>
    <property type="match status" value="1"/>
</dbReference>
<dbReference type="PANTHER" id="PTHR28080">
    <property type="entry name" value="PEROXISOMAL BIOGENESIS FACTOR 3"/>
    <property type="match status" value="1"/>
</dbReference>
<name>A0A364NA56_STELY</name>
<feature type="compositionally biased region" description="Basic and acidic residues" evidence="1">
    <location>
        <begin position="903"/>
        <end position="917"/>
    </location>
</feature>
<evidence type="ECO:0000256" key="1">
    <source>
        <dbReference type="SAM" id="MobiDB-lite"/>
    </source>
</evidence>
<feature type="region of interest" description="Disordered" evidence="1">
    <location>
        <begin position="903"/>
        <end position="978"/>
    </location>
</feature>
<feature type="compositionally biased region" description="Basic and acidic residues" evidence="1">
    <location>
        <begin position="928"/>
        <end position="940"/>
    </location>
</feature>